<dbReference type="InterPro" id="IPR011701">
    <property type="entry name" value="MFS"/>
</dbReference>
<evidence type="ECO:0000256" key="7">
    <source>
        <dbReference type="SAM" id="Phobius"/>
    </source>
</evidence>
<accession>A0A1W6YFQ0</accession>
<dbReference type="PROSITE" id="PS50850">
    <property type="entry name" value="MFS"/>
    <property type="match status" value="1"/>
</dbReference>
<feature type="transmembrane region" description="Helical" evidence="7">
    <location>
        <begin position="84"/>
        <end position="103"/>
    </location>
</feature>
<dbReference type="AlphaFoldDB" id="A0A1W6YFQ0"/>
<feature type="transmembrane region" description="Helical" evidence="7">
    <location>
        <begin position="304"/>
        <end position="325"/>
    </location>
</feature>
<dbReference type="InterPro" id="IPR020846">
    <property type="entry name" value="MFS_dom"/>
</dbReference>
<feature type="transmembrane region" description="Helical" evidence="7">
    <location>
        <begin position="197"/>
        <end position="218"/>
    </location>
</feature>
<feature type="transmembrane region" description="Helical" evidence="7">
    <location>
        <begin position="434"/>
        <end position="453"/>
    </location>
</feature>
<sequence length="478" mass="50043">MVANVPTPPSHRPLALVVGAAFFMEQMDTTIITTSLPQMARDLGVDPLQMNLAITAYLISLVVFIPASGTLADRYGARTVFRTAMALFALSSIACGLSGSLGALVAARVLQGASSAMMVPVGRLIMLRSVEKKQLVDAMAWVLMPGMVGPLLGPPLGGFITTYSSWHWIFFINVPVAALGVLLAGRYVPHIARQADARLDIAGLVLSGVALSAVIHGMDRFSNGLAGGTETAGWLAAGVLAGVAYARHARRMARPSLDFSLLRLQSFGVAFNAGFLVRAGFGALPFLVPLMLQTTLGMNPLQSGMAMLAGAIAAVFVKAASVAVLRRAGFRNVLIYNSLICGASIALCAAFDASWPIAAISGVLLVGGMARALQFNAFGTFAYADVPKDRMSAATSLYSTMQQLAATVGIAVSVWVLQAATALRGHEQPVRQDYALAFLLIGVLTAAAAWICVRLPDRAGAELSGHGSRDARRATARS</sequence>
<feature type="transmembrane region" description="Helical" evidence="7">
    <location>
        <begin position="404"/>
        <end position="422"/>
    </location>
</feature>
<keyword evidence="5 7" id="KW-1133">Transmembrane helix</keyword>
<keyword evidence="4 7" id="KW-0812">Transmembrane</keyword>
<organism evidence="9 10">
    <name type="scientific">Bordetella genomosp. 8</name>
    <dbReference type="NCBI Taxonomy" id="1416806"/>
    <lineage>
        <taxon>Bacteria</taxon>
        <taxon>Pseudomonadati</taxon>
        <taxon>Pseudomonadota</taxon>
        <taxon>Betaproteobacteria</taxon>
        <taxon>Burkholderiales</taxon>
        <taxon>Alcaligenaceae</taxon>
        <taxon>Bordetella</taxon>
    </lineage>
</organism>
<dbReference type="Gene3D" id="1.20.1720.10">
    <property type="entry name" value="Multidrug resistance protein D"/>
    <property type="match status" value="1"/>
</dbReference>
<feature type="transmembrane region" description="Helical" evidence="7">
    <location>
        <begin position="224"/>
        <end position="246"/>
    </location>
</feature>
<feature type="transmembrane region" description="Helical" evidence="7">
    <location>
        <begin position="166"/>
        <end position="185"/>
    </location>
</feature>
<keyword evidence="10" id="KW-1185">Reference proteome</keyword>
<evidence type="ECO:0000313" key="9">
    <source>
        <dbReference type="EMBL" id="ARP79804.1"/>
    </source>
</evidence>
<feature type="transmembrane region" description="Helical" evidence="7">
    <location>
        <begin position="109"/>
        <end position="126"/>
    </location>
</feature>
<evidence type="ECO:0000259" key="8">
    <source>
        <dbReference type="PROSITE" id="PS50850"/>
    </source>
</evidence>
<comment type="subcellular location">
    <subcellularLocation>
        <location evidence="1">Cell membrane</location>
        <topology evidence="1">Multi-pass membrane protein</topology>
    </subcellularLocation>
</comment>
<feature type="transmembrane region" description="Helical" evidence="7">
    <location>
        <begin position="138"/>
        <end position="160"/>
    </location>
</feature>
<dbReference type="SUPFAM" id="SSF103473">
    <property type="entry name" value="MFS general substrate transporter"/>
    <property type="match status" value="1"/>
</dbReference>
<keyword evidence="6 7" id="KW-0472">Membrane</keyword>
<keyword evidence="2" id="KW-0813">Transport</keyword>
<feature type="transmembrane region" description="Helical" evidence="7">
    <location>
        <begin position="334"/>
        <end position="353"/>
    </location>
</feature>
<evidence type="ECO:0000313" key="10">
    <source>
        <dbReference type="Proteomes" id="UP000194151"/>
    </source>
</evidence>
<evidence type="ECO:0000256" key="6">
    <source>
        <dbReference type="ARBA" id="ARBA00023136"/>
    </source>
</evidence>
<dbReference type="InterPro" id="IPR036259">
    <property type="entry name" value="MFS_trans_sf"/>
</dbReference>
<name>A0A1W6YFQ0_9BORD</name>
<evidence type="ECO:0000256" key="5">
    <source>
        <dbReference type="ARBA" id="ARBA00022989"/>
    </source>
</evidence>
<feature type="transmembrane region" description="Helical" evidence="7">
    <location>
        <begin position="359"/>
        <end position="383"/>
    </location>
</feature>
<dbReference type="GO" id="GO:0022857">
    <property type="term" value="F:transmembrane transporter activity"/>
    <property type="evidence" value="ECO:0007669"/>
    <property type="project" value="InterPro"/>
</dbReference>
<evidence type="ECO:0000256" key="4">
    <source>
        <dbReference type="ARBA" id="ARBA00022692"/>
    </source>
</evidence>
<evidence type="ECO:0000256" key="1">
    <source>
        <dbReference type="ARBA" id="ARBA00004651"/>
    </source>
</evidence>
<evidence type="ECO:0000256" key="2">
    <source>
        <dbReference type="ARBA" id="ARBA00022448"/>
    </source>
</evidence>
<dbReference type="GO" id="GO:0005886">
    <property type="term" value="C:plasma membrane"/>
    <property type="evidence" value="ECO:0007669"/>
    <property type="project" value="UniProtKB-SubCell"/>
</dbReference>
<dbReference type="Gene3D" id="1.20.1250.20">
    <property type="entry name" value="MFS general substrate transporter like domains"/>
    <property type="match status" value="1"/>
</dbReference>
<reference evidence="9 10" key="1">
    <citation type="submission" date="2017-05" db="EMBL/GenBank/DDBJ databases">
        <title>Complete and WGS of Bordetella genogroups.</title>
        <authorList>
            <person name="Spilker T."/>
            <person name="LiPuma J."/>
        </authorList>
    </citation>
    <scope>NUCLEOTIDE SEQUENCE [LARGE SCALE GENOMIC DNA]</scope>
    <source>
        <strain evidence="9 10">AU19157</strain>
    </source>
</reference>
<dbReference type="PANTHER" id="PTHR42718:SF46">
    <property type="entry name" value="BLR6921 PROTEIN"/>
    <property type="match status" value="1"/>
</dbReference>
<protein>
    <recommendedName>
        <fullName evidence="8">Major facilitator superfamily (MFS) profile domain-containing protein</fullName>
    </recommendedName>
</protein>
<proteinExistence type="predicted"/>
<dbReference type="KEGG" id="bgv:CAL12_02480"/>
<dbReference type="Pfam" id="PF07690">
    <property type="entry name" value="MFS_1"/>
    <property type="match status" value="1"/>
</dbReference>
<dbReference type="EMBL" id="CP021108">
    <property type="protein sequence ID" value="ARP79804.1"/>
    <property type="molecule type" value="Genomic_DNA"/>
</dbReference>
<dbReference type="STRING" id="1416806.CAL12_02480"/>
<gene>
    <name evidence="9" type="ORF">CAL12_02480</name>
</gene>
<feature type="transmembrane region" description="Helical" evidence="7">
    <location>
        <begin position="267"/>
        <end position="292"/>
    </location>
</feature>
<feature type="transmembrane region" description="Helical" evidence="7">
    <location>
        <begin position="52"/>
        <end position="72"/>
    </location>
</feature>
<dbReference type="PANTHER" id="PTHR42718">
    <property type="entry name" value="MAJOR FACILITATOR SUPERFAMILY MULTIDRUG TRANSPORTER MFSC"/>
    <property type="match status" value="1"/>
</dbReference>
<dbReference type="Proteomes" id="UP000194151">
    <property type="component" value="Chromosome"/>
</dbReference>
<evidence type="ECO:0000256" key="3">
    <source>
        <dbReference type="ARBA" id="ARBA00022475"/>
    </source>
</evidence>
<keyword evidence="3" id="KW-1003">Cell membrane</keyword>
<feature type="domain" description="Major facilitator superfamily (MFS) profile" evidence="8">
    <location>
        <begin position="14"/>
        <end position="460"/>
    </location>
</feature>